<organism evidence="2 3">
    <name type="scientific">Streptomyces noboritoensis</name>
    <dbReference type="NCBI Taxonomy" id="67337"/>
    <lineage>
        <taxon>Bacteria</taxon>
        <taxon>Bacillati</taxon>
        <taxon>Actinomycetota</taxon>
        <taxon>Actinomycetes</taxon>
        <taxon>Kitasatosporales</taxon>
        <taxon>Streptomycetaceae</taxon>
        <taxon>Streptomyces</taxon>
    </lineage>
</organism>
<keyword evidence="3" id="KW-1185">Reference proteome</keyword>
<proteinExistence type="predicted"/>
<accession>A0ABV6TJL9</accession>
<reference evidence="2 3" key="1">
    <citation type="submission" date="2024-09" db="EMBL/GenBank/DDBJ databases">
        <authorList>
            <person name="Sun Q."/>
            <person name="Mori K."/>
        </authorList>
    </citation>
    <scope>NUCLEOTIDE SEQUENCE [LARGE SCALE GENOMIC DNA]</scope>
    <source>
        <strain evidence="2 3">JCM 4557</strain>
    </source>
</reference>
<name>A0ABV6TJL9_9ACTN</name>
<dbReference type="RefSeq" id="WP_394319109.1">
    <property type="nucleotide sequence ID" value="NZ_JBHMQV010000009.1"/>
</dbReference>
<evidence type="ECO:0000313" key="3">
    <source>
        <dbReference type="Proteomes" id="UP001589887"/>
    </source>
</evidence>
<comment type="caution">
    <text evidence="2">The sequence shown here is derived from an EMBL/GenBank/DDBJ whole genome shotgun (WGS) entry which is preliminary data.</text>
</comment>
<evidence type="ECO:0000313" key="2">
    <source>
        <dbReference type="EMBL" id="MFC0844695.1"/>
    </source>
</evidence>
<dbReference type="InterPro" id="IPR005523">
    <property type="entry name" value="DUF317_SPDY"/>
</dbReference>
<feature type="domain" description="DUF317" evidence="1">
    <location>
        <begin position="57"/>
        <end position="114"/>
    </location>
</feature>
<dbReference type="Proteomes" id="UP001589887">
    <property type="component" value="Unassembled WGS sequence"/>
</dbReference>
<evidence type="ECO:0000259" key="1">
    <source>
        <dbReference type="Pfam" id="PF03771"/>
    </source>
</evidence>
<gene>
    <name evidence="2" type="ORF">ACFH04_13400</name>
</gene>
<dbReference type="Pfam" id="PF03771">
    <property type="entry name" value="SPDY"/>
    <property type="match status" value="1"/>
</dbReference>
<protein>
    <submittedName>
        <fullName evidence="2">DUF317 domain-containing protein</fullName>
    </submittedName>
</protein>
<sequence>MTVDVPNAGFRTTVRDLRLREWLLGPGQPTEVIDSFPAADGDFTFVTDDRADLHIASADGRFYLGWFPDGRPGAEREGWVLAVTGTARTPGYRIVFEPGTPARIVAATVSEVLATARKR</sequence>
<dbReference type="EMBL" id="JBHMQV010000009">
    <property type="protein sequence ID" value="MFC0844695.1"/>
    <property type="molecule type" value="Genomic_DNA"/>
</dbReference>